<dbReference type="PANTHER" id="PTHR23407">
    <property type="entry name" value="ATPASE INHIBITOR/5-FORMYLTETRAHYDROFOLATE CYCLO-LIGASE"/>
    <property type="match status" value="1"/>
</dbReference>
<dbReference type="EC" id="6.3.3.2" evidence="5"/>
<comment type="caution">
    <text evidence="6">The sequence shown here is derived from an EMBL/GenBank/DDBJ whole genome shotgun (WGS) entry which is preliminary data.</text>
</comment>
<dbReference type="InterPro" id="IPR037171">
    <property type="entry name" value="NagB/RpiA_transferase-like"/>
</dbReference>
<comment type="catalytic activity">
    <reaction evidence="5">
        <text>(6S)-5-formyl-5,6,7,8-tetrahydrofolate + ATP = (6R)-5,10-methenyltetrahydrofolate + ADP + phosphate</text>
        <dbReference type="Rhea" id="RHEA:10488"/>
        <dbReference type="ChEBI" id="CHEBI:30616"/>
        <dbReference type="ChEBI" id="CHEBI:43474"/>
        <dbReference type="ChEBI" id="CHEBI:57455"/>
        <dbReference type="ChEBI" id="CHEBI:57457"/>
        <dbReference type="ChEBI" id="CHEBI:456216"/>
        <dbReference type="EC" id="6.3.3.2"/>
    </reaction>
</comment>
<dbReference type="OrthoDB" id="9801938at2"/>
<keyword evidence="5" id="KW-0460">Magnesium</keyword>
<evidence type="ECO:0000256" key="4">
    <source>
        <dbReference type="PIRSR" id="PIRSR006806-1"/>
    </source>
</evidence>
<organism evidence="6 7">
    <name type="scientific">Pararhodospirillum oryzae</name>
    <dbReference type="NCBI Taxonomy" id="478448"/>
    <lineage>
        <taxon>Bacteria</taxon>
        <taxon>Pseudomonadati</taxon>
        <taxon>Pseudomonadota</taxon>
        <taxon>Alphaproteobacteria</taxon>
        <taxon>Rhodospirillales</taxon>
        <taxon>Rhodospirillaceae</taxon>
        <taxon>Pararhodospirillum</taxon>
    </lineage>
</organism>
<reference evidence="6 7" key="1">
    <citation type="submission" date="2019-07" db="EMBL/GenBank/DDBJ databases">
        <title>Whole genome shotgun sequence of Rhodospirillum oryzae NBRC 107573.</title>
        <authorList>
            <person name="Hosoyama A."/>
            <person name="Uohara A."/>
            <person name="Ohji S."/>
            <person name="Ichikawa N."/>
        </authorList>
    </citation>
    <scope>NUCLEOTIDE SEQUENCE [LARGE SCALE GENOMIC DNA]</scope>
    <source>
        <strain evidence="6 7">NBRC 107573</strain>
    </source>
</reference>
<dbReference type="Proteomes" id="UP000321567">
    <property type="component" value="Unassembled WGS sequence"/>
</dbReference>
<dbReference type="NCBIfam" id="TIGR02727">
    <property type="entry name" value="MTHFS_bact"/>
    <property type="match status" value="1"/>
</dbReference>
<dbReference type="SUPFAM" id="SSF100950">
    <property type="entry name" value="NagB/RpiA/CoA transferase-like"/>
    <property type="match status" value="1"/>
</dbReference>
<dbReference type="InterPro" id="IPR002698">
    <property type="entry name" value="FTHF_cligase"/>
</dbReference>
<dbReference type="GO" id="GO:0005524">
    <property type="term" value="F:ATP binding"/>
    <property type="evidence" value="ECO:0007669"/>
    <property type="project" value="UniProtKB-KW"/>
</dbReference>
<name>A0A512H4Y1_9PROT</name>
<accession>A0A512H4Y1</accession>
<feature type="binding site" evidence="4">
    <location>
        <begin position="18"/>
        <end position="22"/>
    </location>
    <ligand>
        <name>ATP</name>
        <dbReference type="ChEBI" id="CHEBI:30616"/>
    </ligand>
</feature>
<feature type="binding site" evidence="4">
    <location>
        <begin position="144"/>
        <end position="152"/>
    </location>
    <ligand>
        <name>ATP</name>
        <dbReference type="ChEBI" id="CHEBI:30616"/>
    </ligand>
</feature>
<dbReference type="Pfam" id="PF01812">
    <property type="entry name" value="5-FTHF_cyc-lig"/>
    <property type="match status" value="1"/>
</dbReference>
<evidence type="ECO:0000256" key="2">
    <source>
        <dbReference type="ARBA" id="ARBA00022741"/>
    </source>
</evidence>
<dbReference type="GO" id="GO:0009396">
    <property type="term" value="P:folic acid-containing compound biosynthetic process"/>
    <property type="evidence" value="ECO:0007669"/>
    <property type="project" value="TreeGrafter"/>
</dbReference>
<feature type="binding site" evidence="4">
    <location>
        <position position="69"/>
    </location>
    <ligand>
        <name>substrate</name>
    </ligand>
</feature>
<feature type="binding site" evidence="4">
    <location>
        <position position="64"/>
    </location>
    <ligand>
        <name>substrate</name>
    </ligand>
</feature>
<evidence type="ECO:0000256" key="5">
    <source>
        <dbReference type="RuleBase" id="RU361279"/>
    </source>
</evidence>
<keyword evidence="2 4" id="KW-0547">Nucleotide-binding</keyword>
<dbReference type="PIRSF" id="PIRSF006806">
    <property type="entry name" value="FTHF_cligase"/>
    <property type="match status" value="1"/>
</dbReference>
<evidence type="ECO:0000313" key="7">
    <source>
        <dbReference type="Proteomes" id="UP000321567"/>
    </source>
</evidence>
<evidence type="ECO:0000256" key="1">
    <source>
        <dbReference type="ARBA" id="ARBA00010638"/>
    </source>
</evidence>
<dbReference type="EMBL" id="BJZO01000011">
    <property type="protein sequence ID" value="GEO80529.1"/>
    <property type="molecule type" value="Genomic_DNA"/>
</dbReference>
<comment type="similarity">
    <text evidence="1 5">Belongs to the 5-formyltetrahydrofolate cyclo-ligase family.</text>
</comment>
<dbReference type="GO" id="GO:0035999">
    <property type="term" value="P:tetrahydrofolate interconversion"/>
    <property type="evidence" value="ECO:0007669"/>
    <property type="project" value="TreeGrafter"/>
</dbReference>
<keyword evidence="7" id="KW-1185">Reference proteome</keyword>
<dbReference type="PANTHER" id="PTHR23407:SF1">
    <property type="entry name" value="5-FORMYLTETRAHYDROFOLATE CYCLO-LIGASE"/>
    <property type="match status" value="1"/>
</dbReference>
<dbReference type="Gene3D" id="3.40.50.10420">
    <property type="entry name" value="NagB/RpiA/CoA transferase-like"/>
    <property type="match status" value="1"/>
</dbReference>
<gene>
    <name evidence="6" type="ORF">ROR02_06600</name>
</gene>
<evidence type="ECO:0000256" key="3">
    <source>
        <dbReference type="ARBA" id="ARBA00022840"/>
    </source>
</evidence>
<evidence type="ECO:0000313" key="6">
    <source>
        <dbReference type="EMBL" id="GEO80529.1"/>
    </source>
</evidence>
<dbReference type="GO" id="GO:0030272">
    <property type="term" value="F:5-formyltetrahydrofolate cyclo-ligase activity"/>
    <property type="evidence" value="ECO:0007669"/>
    <property type="project" value="UniProtKB-EC"/>
</dbReference>
<comment type="cofactor">
    <cofactor evidence="5">
        <name>Mg(2+)</name>
        <dbReference type="ChEBI" id="CHEBI:18420"/>
    </cofactor>
</comment>
<keyword evidence="5" id="KW-0479">Metal-binding</keyword>
<keyword evidence="3 4" id="KW-0067">ATP-binding</keyword>
<sequence>MVPASRLPGSDEPLKARKAALRQTLRLRRRSLDPAWARTAADAAACAVVARFAPPPGTIVAGTVPVGSEIDPRPLLSALEAQGCRVALPVVVAPDAPMVFRAWTVGDPLEDGVLGIPVPASARPVVRPDWIVLPLLGFDDEGRRLGQGGGYYDRTLAALAAPGGPMPFLLGLAFAVQRVETVPSGSHDWRLDAVATEEGVRVFATPSQAGRNPAS</sequence>
<dbReference type="GO" id="GO:0046872">
    <property type="term" value="F:metal ion binding"/>
    <property type="evidence" value="ECO:0007669"/>
    <property type="project" value="UniProtKB-KW"/>
</dbReference>
<dbReference type="InterPro" id="IPR024185">
    <property type="entry name" value="FTHF_cligase-like_sf"/>
</dbReference>
<dbReference type="RefSeq" id="WP_147162585.1">
    <property type="nucleotide sequence ID" value="NZ_BJZO01000011.1"/>
</dbReference>
<protein>
    <recommendedName>
        <fullName evidence="5">5-formyltetrahydrofolate cyclo-ligase</fullName>
        <ecNumber evidence="5">6.3.3.2</ecNumber>
    </recommendedName>
</protein>
<proteinExistence type="inferred from homology"/>
<dbReference type="AlphaFoldDB" id="A0A512H4Y1"/>